<accession>A0A146K555</accession>
<sequence>DFEKNLDILSSKVQNLQKTLQIIGEVESLNFEVKNLKTQIQQLSQQETLEKQNFAQNNSEKQQMHQQIQSLTQILAEVRSEVEPELDEKEKFAENTQKMKEISKFVSNSKETQKIPLAKQQIAQFLAKFQNDLQNNPEYPSFAEFELELSSFVNANDAEAQINEQLLSRQGLTQNFQLLLFLKSDFQKFLGRKQLGTAQIGQLIELFDEFIQQYNGAANDSDEVVLLKKYKKYLQFFNKYNIAIMGLSSVCEGESFEQIVETVRNVVAEFESNIQKLNLRPTQLSQIMSKVQQFSHRFQRDANIQDIQKKAIQHNEKLNEIDYVLDFCLTKKFDTQILCAELEQLILLDKESLNRIDEKLSESGKKLQEIKEMQDQLNKSLANQTQTLQVILSQQQIDQNSTRQSIQAQIEQLAQKMQQIQVQMELSQFKKEESEKQLSELVVFDGGKIEKVQELADLVTFQVCFLKTDEAEQEMKQIVEKSNVNRAKLIQLQQLQEQIIKQQTMRNYIDDLEKKQTIAQEQESLLEREFDRFNEFLEDLRIFAKPFLQKEDKIVEITKENIQYQNQLLYKLLERAKLDQISKDAMQKLKEQQSAIKTLAKQYATNIIKRDAELTQKIVMKEIKVYQSTKICQINSILQNLWNQSFNKEVELGSIQTIQLIQQDDIIQIRALVKTMNKIVARPIRTGTSSGQRVMISILLRVAFAKAFKTNILTLCLDEPTNFLDQENTEKLAKMLSQFIEENDLQVNVITHSENFVDKLVAYSREFKKFRVAAGNSGSAIMEIED</sequence>
<feature type="coiled-coil region" evidence="1">
    <location>
        <begin position="26"/>
        <end position="81"/>
    </location>
</feature>
<dbReference type="EMBL" id="GDID01005611">
    <property type="protein sequence ID" value="JAP90995.1"/>
    <property type="molecule type" value="Transcribed_RNA"/>
</dbReference>
<protein>
    <submittedName>
        <fullName evidence="2">RAD50 DNA repair protein, putative</fullName>
    </submittedName>
</protein>
<dbReference type="PANTHER" id="PTHR18867:SF12">
    <property type="entry name" value="DNA REPAIR PROTEIN RAD50"/>
    <property type="match status" value="1"/>
</dbReference>
<feature type="non-terminal residue" evidence="2">
    <location>
        <position position="1"/>
    </location>
</feature>
<dbReference type="PANTHER" id="PTHR18867">
    <property type="entry name" value="RAD50"/>
    <property type="match status" value="1"/>
</dbReference>
<dbReference type="GO" id="GO:0000722">
    <property type="term" value="P:telomere maintenance via recombination"/>
    <property type="evidence" value="ECO:0007669"/>
    <property type="project" value="TreeGrafter"/>
</dbReference>
<proteinExistence type="predicted"/>
<evidence type="ECO:0000313" key="2">
    <source>
        <dbReference type="EMBL" id="JAP90995.1"/>
    </source>
</evidence>
<dbReference type="GO" id="GO:0043047">
    <property type="term" value="F:single-stranded telomeric DNA binding"/>
    <property type="evidence" value="ECO:0007669"/>
    <property type="project" value="TreeGrafter"/>
</dbReference>
<dbReference type="GO" id="GO:0007004">
    <property type="term" value="P:telomere maintenance via telomerase"/>
    <property type="evidence" value="ECO:0007669"/>
    <property type="project" value="TreeGrafter"/>
</dbReference>
<keyword evidence="1" id="KW-0175">Coiled coil</keyword>
<feature type="coiled-coil region" evidence="1">
    <location>
        <begin position="353"/>
        <end position="423"/>
    </location>
</feature>
<dbReference type="Gene3D" id="3.40.50.300">
    <property type="entry name" value="P-loop containing nucleotide triphosphate hydrolases"/>
    <property type="match status" value="1"/>
</dbReference>
<dbReference type="GO" id="GO:0070192">
    <property type="term" value="P:chromosome organization involved in meiotic cell cycle"/>
    <property type="evidence" value="ECO:0007669"/>
    <property type="project" value="TreeGrafter"/>
</dbReference>
<dbReference type="GO" id="GO:0003691">
    <property type="term" value="F:double-stranded telomeric DNA binding"/>
    <property type="evidence" value="ECO:0007669"/>
    <property type="project" value="TreeGrafter"/>
</dbReference>
<dbReference type="GO" id="GO:0051880">
    <property type="term" value="F:G-quadruplex DNA binding"/>
    <property type="evidence" value="ECO:0007669"/>
    <property type="project" value="TreeGrafter"/>
</dbReference>
<dbReference type="GO" id="GO:0030870">
    <property type="term" value="C:Mre11 complex"/>
    <property type="evidence" value="ECO:0007669"/>
    <property type="project" value="TreeGrafter"/>
</dbReference>
<evidence type="ECO:0000256" key="1">
    <source>
        <dbReference type="SAM" id="Coils"/>
    </source>
</evidence>
<dbReference type="GO" id="GO:0000794">
    <property type="term" value="C:condensed nuclear chromosome"/>
    <property type="evidence" value="ECO:0007669"/>
    <property type="project" value="TreeGrafter"/>
</dbReference>
<dbReference type="SUPFAM" id="SSF52540">
    <property type="entry name" value="P-loop containing nucleoside triphosphate hydrolases"/>
    <property type="match status" value="1"/>
</dbReference>
<gene>
    <name evidence="2" type="ORF">TPC1_17523</name>
</gene>
<dbReference type="InterPro" id="IPR027417">
    <property type="entry name" value="P-loop_NTPase"/>
</dbReference>
<reference evidence="2" key="1">
    <citation type="submission" date="2015-07" db="EMBL/GenBank/DDBJ databases">
        <title>Adaptation to a free-living lifestyle via gene acquisitions in the diplomonad Trepomonas sp. PC1.</title>
        <authorList>
            <person name="Xu F."/>
            <person name="Jerlstrom-Hultqvist J."/>
            <person name="Kolisko M."/>
            <person name="Simpson A.G.B."/>
            <person name="Roger A.J."/>
            <person name="Svard S.G."/>
            <person name="Andersson J.O."/>
        </authorList>
    </citation>
    <scope>NUCLEOTIDE SEQUENCE</scope>
    <source>
        <strain evidence="2">PC1</strain>
    </source>
</reference>
<dbReference type="GO" id="GO:0006302">
    <property type="term" value="P:double-strand break repair"/>
    <property type="evidence" value="ECO:0007669"/>
    <property type="project" value="TreeGrafter"/>
</dbReference>
<name>A0A146K555_9EUKA</name>
<organism evidence="2">
    <name type="scientific">Trepomonas sp. PC1</name>
    <dbReference type="NCBI Taxonomy" id="1076344"/>
    <lineage>
        <taxon>Eukaryota</taxon>
        <taxon>Metamonada</taxon>
        <taxon>Diplomonadida</taxon>
        <taxon>Hexamitidae</taxon>
        <taxon>Hexamitinae</taxon>
        <taxon>Trepomonas</taxon>
    </lineage>
</organism>
<dbReference type="AlphaFoldDB" id="A0A146K555"/>